<reference evidence="3 4" key="1">
    <citation type="submission" date="2018-02" db="EMBL/GenBank/DDBJ databases">
        <title>Comparative genomes isolates from brazilian mangrove.</title>
        <authorList>
            <person name="Araujo J.E."/>
            <person name="Taketani R.G."/>
            <person name="Silva M.C.P."/>
            <person name="Loureco M.V."/>
            <person name="Andreote F.D."/>
        </authorList>
    </citation>
    <scope>NUCLEOTIDE SEQUENCE [LARGE SCALE GENOMIC DNA]</scope>
    <source>
        <strain evidence="3 4">HEX-2 MGV</strain>
    </source>
</reference>
<evidence type="ECO:0000313" key="4">
    <source>
        <dbReference type="Proteomes" id="UP000240009"/>
    </source>
</evidence>
<name>A0A2S8F5G3_9BACT</name>
<evidence type="ECO:0000256" key="1">
    <source>
        <dbReference type="SAM" id="MobiDB-lite"/>
    </source>
</evidence>
<comment type="caution">
    <text evidence="3">The sequence shown here is derived from an EMBL/GenBank/DDBJ whole genome shotgun (WGS) entry which is preliminary data.</text>
</comment>
<dbReference type="OrthoDB" id="253404at2"/>
<keyword evidence="2" id="KW-1133">Transmembrane helix</keyword>
<feature type="compositionally biased region" description="Acidic residues" evidence="1">
    <location>
        <begin position="330"/>
        <end position="339"/>
    </location>
</feature>
<sequence>MFCLPHPNVIRHRTPLGVTLIEVMMSTMVVSLGILGLVALIPLGTHLTERGVRADRIASLGPRAFHEARARGVFNPNNWVTQTTTPSGEQALQFMTFRTDSRPSMLVRQPYLIDPTFFGGTAVHPSRRKFPYPETFARKDSSTTPDGYSDVNMTTTWNGTTKINGADATSSKLIQMWRLGLQRTPGTGLSLPQAKYAFQSNDDLAFERPEDGELAPFQRFYDRSGSSVRRQAMGEYSWMVMLVPETTETFECRGPSNNILSIAFENWLNPPINYNALNTGAGLDANARAQLQSIIDAKATDEYTAHVIIMRNRLGLIPDGDSTSTPVGEVDGEDTADPESLEYSNERVLRVTQFFSTGGYSTGEVTIFQEGGTLKQAEEQTLKISNGDWICLARRLPSRREQLATMAPFPPKSNTRYPRGDIYQWYKVVMVDDVEASGSNFTRRLTISGPDWPFVTTDADDIGSFSTIPTHAIIVDGVVGVYSKRVRLETQSPWSP</sequence>
<feature type="transmembrane region" description="Helical" evidence="2">
    <location>
        <begin position="20"/>
        <end position="43"/>
    </location>
</feature>
<evidence type="ECO:0000256" key="2">
    <source>
        <dbReference type="SAM" id="Phobius"/>
    </source>
</evidence>
<dbReference type="AlphaFoldDB" id="A0A2S8F5G3"/>
<accession>A0A2S8F5G3</accession>
<proteinExistence type="predicted"/>
<keyword evidence="2" id="KW-0812">Transmembrane</keyword>
<evidence type="ECO:0000313" key="3">
    <source>
        <dbReference type="EMBL" id="PQO27405.1"/>
    </source>
</evidence>
<protein>
    <submittedName>
        <fullName evidence="3">Uncharacterized protein</fullName>
    </submittedName>
</protein>
<organism evidence="3 4">
    <name type="scientific">Blastopirellula marina</name>
    <dbReference type="NCBI Taxonomy" id="124"/>
    <lineage>
        <taxon>Bacteria</taxon>
        <taxon>Pseudomonadati</taxon>
        <taxon>Planctomycetota</taxon>
        <taxon>Planctomycetia</taxon>
        <taxon>Pirellulales</taxon>
        <taxon>Pirellulaceae</taxon>
        <taxon>Blastopirellula</taxon>
    </lineage>
</organism>
<dbReference type="Proteomes" id="UP000240009">
    <property type="component" value="Unassembled WGS sequence"/>
</dbReference>
<gene>
    <name evidence="3" type="ORF">C5Y96_17860</name>
</gene>
<dbReference type="EMBL" id="PUIA01000057">
    <property type="protein sequence ID" value="PQO27405.1"/>
    <property type="molecule type" value="Genomic_DNA"/>
</dbReference>
<keyword evidence="2" id="KW-0472">Membrane</keyword>
<feature type="region of interest" description="Disordered" evidence="1">
    <location>
        <begin position="320"/>
        <end position="339"/>
    </location>
</feature>
<dbReference type="RefSeq" id="WP_105356113.1">
    <property type="nucleotide sequence ID" value="NZ_PUIA01000057.1"/>
</dbReference>